<feature type="non-terminal residue" evidence="2">
    <location>
        <position position="1"/>
    </location>
</feature>
<keyword evidence="1" id="KW-0472">Membrane</keyword>
<feature type="transmembrane region" description="Helical" evidence="1">
    <location>
        <begin position="20"/>
        <end position="43"/>
    </location>
</feature>
<comment type="caution">
    <text evidence="2">The sequence shown here is derived from an EMBL/GenBank/DDBJ whole genome shotgun (WGS) entry which is preliminary data.</text>
</comment>
<dbReference type="EMBL" id="DRTH01000101">
    <property type="protein sequence ID" value="HHF08478.1"/>
    <property type="molecule type" value="Genomic_DNA"/>
</dbReference>
<sequence length="56" mass="5926">REFLGNGSIFGLHLSNMKMFAMILPPGAYIALGVLAGMFNFIGIKKAKAAKAKAAK</sequence>
<keyword evidence="1" id="KW-1133">Transmembrane helix</keyword>
<name>A0A7C5DXQ1_9BACT</name>
<accession>A0A7C5DXQ1</accession>
<protein>
    <submittedName>
        <fullName evidence="2">Electron transport complex subunit RsxE</fullName>
    </submittedName>
</protein>
<proteinExistence type="predicted"/>
<organism evidence="2">
    <name type="scientific">Kosmotoga arenicorallina</name>
    <dbReference type="NCBI Taxonomy" id="688066"/>
    <lineage>
        <taxon>Bacteria</taxon>
        <taxon>Thermotogati</taxon>
        <taxon>Thermotogota</taxon>
        <taxon>Thermotogae</taxon>
        <taxon>Kosmotogales</taxon>
        <taxon>Kosmotogaceae</taxon>
        <taxon>Kosmotoga</taxon>
    </lineage>
</organism>
<keyword evidence="1" id="KW-0812">Transmembrane</keyword>
<dbReference type="Proteomes" id="UP000886129">
    <property type="component" value="Unassembled WGS sequence"/>
</dbReference>
<dbReference type="AlphaFoldDB" id="A0A7C5DXQ1"/>
<reference evidence="2" key="1">
    <citation type="journal article" date="2020" name="mSystems">
        <title>Genome- and Community-Level Interaction Insights into Carbon Utilization and Element Cycling Functions of Hydrothermarchaeota in Hydrothermal Sediment.</title>
        <authorList>
            <person name="Zhou Z."/>
            <person name="Liu Y."/>
            <person name="Xu W."/>
            <person name="Pan J."/>
            <person name="Luo Z.H."/>
            <person name="Li M."/>
        </authorList>
    </citation>
    <scope>NUCLEOTIDE SEQUENCE [LARGE SCALE GENOMIC DNA]</scope>
    <source>
        <strain evidence="2">HyVt-80</strain>
    </source>
</reference>
<evidence type="ECO:0000313" key="2">
    <source>
        <dbReference type="EMBL" id="HHF08478.1"/>
    </source>
</evidence>
<evidence type="ECO:0000256" key="1">
    <source>
        <dbReference type="SAM" id="Phobius"/>
    </source>
</evidence>
<gene>
    <name evidence="2" type="ORF">ENL26_01735</name>
</gene>